<sequence length="230" mass="25591">MGMPRLVENHWSDQEPLPQTSGEPLLQTSGEPLPQTGGEPLHQTGVENHYPRPVENQCSRPVENHCSRPVENHYPRPLKTQKRNIMVLGFDIGVSAFWRGKWRAGGNMFRSWEDLLSRRKGTGCRDLFGKIRGTGDGLPVASSLTADVLRTGALAVKHEISGNSEDIPLVRWKQQWLENGTLLFHIHHQDGGLSPPEPTGDPANDSAKEELRILHISVMLFEAPDSSGFI</sequence>
<feature type="domain" description="Astrotactin-1/2 N-terminal" evidence="2">
    <location>
        <begin position="159"/>
        <end position="220"/>
    </location>
</feature>
<dbReference type="AlphaFoldDB" id="A0A4Z2IHY6"/>
<dbReference type="OrthoDB" id="9934301at2759"/>
<name>A0A4Z2IHY6_9TELE</name>
<dbReference type="GO" id="GO:0016020">
    <property type="term" value="C:membrane"/>
    <property type="evidence" value="ECO:0007669"/>
    <property type="project" value="TreeGrafter"/>
</dbReference>
<dbReference type="PANTHER" id="PTHR16592:SF8">
    <property type="entry name" value="ASTROTACTIN-1"/>
    <property type="match status" value="1"/>
</dbReference>
<dbReference type="GO" id="GO:0007158">
    <property type="term" value="P:neuron cell-cell adhesion"/>
    <property type="evidence" value="ECO:0007669"/>
    <property type="project" value="TreeGrafter"/>
</dbReference>
<feature type="region of interest" description="Disordered" evidence="1">
    <location>
        <begin position="1"/>
        <end position="75"/>
    </location>
</feature>
<gene>
    <name evidence="3" type="primary">Astn1_0</name>
    <name evidence="3" type="ORF">EYF80_012455</name>
</gene>
<evidence type="ECO:0000259" key="2">
    <source>
        <dbReference type="Pfam" id="PF19441"/>
    </source>
</evidence>
<dbReference type="Proteomes" id="UP000314294">
    <property type="component" value="Unassembled WGS sequence"/>
</dbReference>
<protein>
    <submittedName>
        <fullName evidence="3">Astrotactin-1</fullName>
    </submittedName>
</protein>
<accession>A0A4Z2IHY6</accession>
<dbReference type="GO" id="GO:0001764">
    <property type="term" value="P:neuron migration"/>
    <property type="evidence" value="ECO:0007669"/>
    <property type="project" value="InterPro"/>
</dbReference>
<dbReference type="InterPro" id="IPR026995">
    <property type="entry name" value="Astrotactin"/>
</dbReference>
<dbReference type="EMBL" id="SRLO01000084">
    <property type="protein sequence ID" value="TNN77341.1"/>
    <property type="molecule type" value="Genomic_DNA"/>
</dbReference>
<evidence type="ECO:0000256" key="1">
    <source>
        <dbReference type="SAM" id="MobiDB-lite"/>
    </source>
</evidence>
<comment type="caution">
    <text evidence="3">The sequence shown here is derived from an EMBL/GenBank/DDBJ whole genome shotgun (WGS) entry which is preliminary data.</text>
</comment>
<organism evidence="3 4">
    <name type="scientific">Liparis tanakae</name>
    <name type="common">Tanaka's snailfish</name>
    <dbReference type="NCBI Taxonomy" id="230148"/>
    <lineage>
        <taxon>Eukaryota</taxon>
        <taxon>Metazoa</taxon>
        <taxon>Chordata</taxon>
        <taxon>Craniata</taxon>
        <taxon>Vertebrata</taxon>
        <taxon>Euteleostomi</taxon>
        <taxon>Actinopterygii</taxon>
        <taxon>Neopterygii</taxon>
        <taxon>Teleostei</taxon>
        <taxon>Neoteleostei</taxon>
        <taxon>Acanthomorphata</taxon>
        <taxon>Eupercaria</taxon>
        <taxon>Perciformes</taxon>
        <taxon>Cottioidei</taxon>
        <taxon>Cottales</taxon>
        <taxon>Liparidae</taxon>
        <taxon>Liparis</taxon>
    </lineage>
</organism>
<feature type="compositionally biased region" description="Basic and acidic residues" evidence="1">
    <location>
        <begin position="62"/>
        <end position="74"/>
    </location>
</feature>
<reference evidence="3 4" key="1">
    <citation type="submission" date="2019-03" db="EMBL/GenBank/DDBJ databases">
        <title>First draft genome of Liparis tanakae, snailfish: a comprehensive survey of snailfish specific genes.</title>
        <authorList>
            <person name="Kim W."/>
            <person name="Song I."/>
            <person name="Jeong J.-H."/>
            <person name="Kim D."/>
            <person name="Kim S."/>
            <person name="Ryu S."/>
            <person name="Song J.Y."/>
            <person name="Lee S.K."/>
        </authorList>
    </citation>
    <scope>NUCLEOTIDE SEQUENCE [LARGE SCALE GENOMIC DNA]</scope>
    <source>
        <tissue evidence="3">Muscle</tissue>
    </source>
</reference>
<dbReference type="InterPro" id="IPR045575">
    <property type="entry name" value="ASTN_1_2_N"/>
</dbReference>
<dbReference type="GO" id="GO:0005768">
    <property type="term" value="C:endosome"/>
    <property type="evidence" value="ECO:0007669"/>
    <property type="project" value="TreeGrafter"/>
</dbReference>
<evidence type="ECO:0000313" key="4">
    <source>
        <dbReference type="Proteomes" id="UP000314294"/>
    </source>
</evidence>
<evidence type="ECO:0000313" key="3">
    <source>
        <dbReference type="EMBL" id="TNN77341.1"/>
    </source>
</evidence>
<dbReference type="Pfam" id="PF19441">
    <property type="entry name" value="ASTN_1_2_N"/>
    <property type="match status" value="1"/>
</dbReference>
<proteinExistence type="predicted"/>
<feature type="compositionally biased region" description="Polar residues" evidence="1">
    <location>
        <begin position="17"/>
        <end position="30"/>
    </location>
</feature>
<dbReference type="PANTHER" id="PTHR16592">
    <property type="entry name" value="ASTROTACTIN-1-LIKE"/>
    <property type="match status" value="1"/>
</dbReference>
<keyword evidence="4" id="KW-1185">Reference proteome</keyword>